<feature type="compositionally biased region" description="Acidic residues" evidence="2">
    <location>
        <begin position="476"/>
        <end position="501"/>
    </location>
</feature>
<dbReference type="AlphaFoldDB" id="A0A137PI53"/>
<organism evidence="3 4">
    <name type="scientific">Conidiobolus coronatus (strain ATCC 28846 / CBS 209.66 / NRRL 28638)</name>
    <name type="common">Delacroixia coronata</name>
    <dbReference type="NCBI Taxonomy" id="796925"/>
    <lineage>
        <taxon>Eukaryota</taxon>
        <taxon>Fungi</taxon>
        <taxon>Fungi incertae sedis</taxon>
        <taxon>Zoopagomycota</taxon>
        <taxon>Entomophthoromycotina</taxon>
        <taxon>Entomophthoromycetes</taxon>
        <taxon>Entomophthorales</taxon>
        <taxon>Ancylistaceae</taxon>
        <taxon>Conidiobolus</taxon>
    </lineage>
</organism>
<feature type="compositionally biased region" description="Low complexity" evidence="2">
    <location>
        <begin position="24"/>
        <end position="34"/>
    </location>
</feature>
<feature type="compositionally biased region" description="Polar residues" evidence="2">
    <location>
        <begin position="12"/>
        <end position="22"/>
    </location>
</feature>
<feature type="compositionally biased region" description="Basic and acidic residues" evidence="2">
    <location>
        <begin position="610"/>
        <end position="629"/>
    </location>
</feature>
<accession>A0A137PI53</accession>
<feature type="coiled-coil region" evidence="1">
    <location>
        <begin position="187"/>
        <end position="218"/>
    </location>
</feature>
<gene>
    <name evidence="3" type="ORF">CONCODRAFT_76746</name>
</gene>
<feature type="compositionally biased region" description="Acidic residues" evidence="2">
    <location>
        <begin position="97"/>
        <end position="116"/>
    </location>
</feature>
<feature type="compositionally biased region" description="Acidic residues" evidence="2">
    <location>
        <begin position="664"/>
        <end position="690"/>
    </location>
</feature>
<keyword evidence="4" id="KW-1185">Reference proteome</keyword>
<keyword evidence="1" id="KW-0175">Coiled coil</keyword>
<dbReference type="Proteomes" id="UP000070444">
    <property type="component" value="Unassembled WGS sequence"/>
</dbReference>
<feature type="compositionally biased region" description="Low complexity" evidence="2">
    <location>
        <begin position="445"/>
        <end position="454"/>
    </location>
</feature>
<evidence type="ECO:0000313" key="4">
    <source>
        <dbReference type="Proteomes" id="UP000070444"/>
    </source>
</evidence>
<name>A0A137PI53_CONC2</name>
<feature type="region of interest" description="Disordered" evidence="2">
    <location>
        <begin position="288"/>
        <end position="383"/>
    </location>
</feature>
<evidence type="ECO:0000313" key="3">
    <source>
        <dbReference type="EMBL" id="KXN74674.1"/>
    </source>
</evidence>
<feature type="compositionally biased region" description="Basic residues" evidence="2">
    <location>
        <begin position="35"/>
        <end position="48"/>
    </location>
</feature>
<feature type="compositionally biased region" description="Polar residues" evidence="2">
    <location>
        <begin position="319"/>
        <end position="329"/>
    </location>
</feature>
<proteinExistence type="predicted"/>
<feature type="region of interest" description="Disordered" evidence="2">
    <location>
        <begin position="1"/>
        <end position="127"/>
    </location>
</feature>
<feature type="compositionally biased region" description="Polar residues" evidence="2">
    <location>
        <begin position="368"/>
        <end position="378"/>
    </location>
</feature>
<sequence>MNPNNYEPDFLQSETSSVTESWFSAPSTTATGTSKKGKRMIKRMRPRKQVSVSGQEAPEGESMWEKERNVWADLGDNDDFKSTKSRAKSIGAPTETDIIEEDEEEENNDMNLDDFDIQPAGKDPTELLKSFLDPTPIESEPVFTAPSQDTFAVAPVLKSYKTLDETLLNKDNDGLPSINELLGKSSAQLKELQANQELNEVDELLKQLNFRNQQEEAKKKPVTKKDLIQAKLQVDQLDRLKPLPKLQPLNDEQLEQKPSKIANFLKSYFNQEVKSNIVKSSDVQAESEQLVRVNEVAGSKEGEGNNEESTAMEVDEPETSNQKESTNIFGNGKVSHISSSNLHDFDSPLKLPQRQQPLKTPERPLKTINYSPSHISNQRPKKHQITPLKKFFKVPQQIIDHNNDDFDLEIIDNPSPLEAINFEIERRSFSNTKEFANSPLKMNITKKQTTPQKPKSLKELNKSLMNQMKESALKEEDYDEIDYSGDDEEEDFDMEISDDEGDNKSEKSESNGNVNGDTAVVVENVEDIGGLISYINGQPGEDHSASNNTQSNKKKKKKELNPFLDEEASVSSSDEEKSSSKKKLGKLFGEAILDEDEKSKNSDDEDSDADNDRQQRQLDRVMIDNREIEDNTDAIMKLHNKLIQDDEEEKFMAFAKKAGLDEISGSEDDGSESLGSEDSDNDDEKDEMNSEADSFIMEEEELDSSHYLKNSQQQKYTQFANITIEEELEHRSKISVRTSNLGDDFDSIRKSLLPNIAVTNSQTSLKQQRSNTLDDYLIEDSIKFVSKEDIELTEEIDIENTTITNSNFNELYGHQNTRTSISHTRYQQYLENLAKDPNAANRSKNLLDPSFVSSKNKPTTFIVRSKEDVGEDSSRFEFNVFKKFKKN</sequence>
<feature type="region of interest" description="Disordered" evidence="2">
    <location>
        <begin position="437"/>
        <end position="632"/>
    </location>
</feature>
<dbReference type="EMBL" id="KQ964421">
    <property type="protein sequence ID" value="KXN74674.1"/>
    <property type="molecule type" value="Genomic_DNA"/>
</dbReference>
<evidence type="ECO:0000256" key="1">
    <source>
        <dbReference type="SAM" id="Coils"/>
    </source>
</evidence>
<feature type="region of interest" description="Disordered" evidence="2">
    <location>
        <begin position="661"/>
        <end position="690"/>
    </location>
</feature>
<evidence type="ECO:0000256" key="2">
    <source>
        <dbReference type="SAM" id="MobiDB-lite"/>
    </source>
</evidence>
<protein>
    <submittedName>
        <fullName evidence="3">Uncharacterized protein</fullName>
    </submittedName>
</protein>
<reference evidence="3 4" key="1">
    <citation type="journal article" date="2015" name="Genome Biol. Evol.">
        <title>Phylogenomic analyses indicate that early fungi evolved digesting cell walls of algal ancestors of land plants.</title>
        <authorList>
            <person name="Chang Y."/>
            <person name="Wang S."/>
            <person name="Sekimoto S."/>
            <person name="Aerts A.L."/>
            <person name="Choi C."/>
            <person name="Clum A."/>
            <person name="LaButti K.M."/>
            <person name="Lindquist E.A."/>
            <person name="Yee Ngan C."/>
            <person name="Ohm R.A."/>
            <person name="Salamov A.A."/>
            <person name="Grigoriev I.V."/>
            <person name="Spatafora J.W."/>
            <person name="Berbee M.L."/>
        </authorList>
    </citation>
    <scope>NUCLEOTIDE SEQUENCE [LARGE SCALE GENOMIC DNA]</scope>
    <source>
        <strain evidence="3 4">NRRL 28638</strain>
    </source>
</reference>